<dbReference type="EMBL" id="LXQA010045976">
    <property type="protein sequence ID" value="MCI01369.1"/>
    <property type="molecule type" value="Genomic_DNA"/>
</dbReference>
<evidence type="ECO:0000313" key="1">
    <source>
        <dbReference type="EMBL" id="MCI01369.1"/>
    </source>
</evidence>
<reference evidence="1 2" key="1">
    <citation type="journal article" date="2018" name="Front. Plant Sci.">
        <title>Red Clover (Trifolium pratense) and Zigzag Clover (T. medium) - A Picture of Genomic Similarities and Differences.</title>
        <authorList>
            <person name="Dluhosova J."/>
            <person name="Istvanek J."/>
            <person name="Nedelnik J."/>
            <person name="Repkova J."/>
        </authorList>
    </citation>
    <scope>NUCLEOTIDE SEQUENCE [LARGE SCALE GENOMIC DNA]</scope>
    <source>
        <strain evidence="2">cv. 10/8</strain>
        <tissue evidence="1">Leaf</tissue>
    </source>
</reference>
<protein>
    <submittedName>
        <fullName evidence="1">Uncharacterized protein</fullName>
    </submittedName>
</protein>
<feature type="non-terminal residue" evidence="1">
    <location>
        <position position="135"/>
    </location>
</feature>
<organism evidence="1 2">
    <name type="scientific">Trifolium medium</name>
    <dbReference type="NCBI Taxonomy" id="97028"/>
    <lineage>
        <taxon>Eukaryota</taxon>
        <taxon>Viridiplantae</taxon>
        <taxon>Streptophyta</taxon>
        <taxon>Embryophyta</taxon>
        <taxon>Tracheophyta</taxon>
        <taxon>Spermatophyta</taxon>
        <taxon>Magnoliopsida</taxon>
        <taxon>eudicotyledons</taxon>
        <taxon>Gunneridae</taxon>
        <taxon>Pentapetalae</taxon>
        <taxon>rosids</taxon>
        <taxon>fabids</taxon>
        <taxon>Fabales</taxon>
        <taxon>Fabaceae</taxon>
        <taxon>Papilionoideae</taxon>
        <taxon>50 kb inversion clade</taxon>
        <taxon>NPAAA clade</taxon>
        <taxon>Hologalegina</taxon>
        <taxon>IRL clade</taxon>
        <taxon>Trifolieae</taxon>
        <taxon>Trifolium</taxon>
    </lineage>
</organism>
<proteinExistence type="predicted"/>
<accession>A0A392NQG0</accession>
<keyword evidence="2" id="KW-1185">Reference proteome</keyword>
<name>A0A392NQG0_9FABA</name>
<comment type="caution">
    <text evidence="1">The sequence shown here is derived from an EMBL/GenBank/DDBJ whole genome shotgun (WGS) entry which is preliminary data.</text>
</comment>
<sequence>MLEFRRVARVGSFKTFQYSEREDGNIAARNNIIWNNMAHLWSKFAVKHKEHGRNGTTHRRGRFLAANSGWIFPAMMAHEGGEAYMRCERQLAGFNNGGFTMLLSFLTQKSLWKLSMQGMKVEGMSEFNNPVAIIL</sequence>
<dbReference type="Proteomes" id="UP000265520">
    <property type="component" value="Unassembled WGS sequence"/>
</dbReference>
<dbReference type="AlphaFoldDB" id="A0A392NQG0"/>
<evidence type="ECO:0000313" key="2">
    <source>
        <dbReference type="Proteomes" id="UP000265520"/>
    </source>
</evidence>